<sequence>MEPMPTLQVDGPALSEKMEVDLMLIAEKADEVEMWMSALQHAAGNGMRHSKGTRFYAATDATTLSVGCQETKAYVVVQLVDALKKTLAVFKEG</sequence>
<reference evidence="1 2" key="1">
    <citation type="submission" date="2018-08" db="EMBL/GenBank/DDBJ databases">
        <title>Aphanomyces genome sequencing and annotation.</title>
        <authorList>
            <person name="Minardi D."/>
            <person name="Oidtmann B."/>
            <person name="Van Der Giezen M."/>
            <person name="Studholme D.J."/>
        </authorList>
    </citation>
    <scope>NUCLEOTIDE SEQUENCE [LARGE SCALE GENOMIC DNA]</scope>
    <source>
        <strain evidence="1 2">Sv</strain>
    </source>
</reference>
<comment type="caution">
    <text evidence="1">The sequence shown here is derived from an EMBL/GenBank/DDBJ whole genome shotgun (WGS) entry which is preliminary data.</text>
</comment>
<accession>A0A418DUV0</accession>
<dbReference type="Proteomes" id="UP000285712">
    <property type="component" value="Unassembled WGS sequence"/>
</dbReference>
<dbReference type="EMBL" id="QUTG01001146">
    <property type="protein sequence ID" value="RHZ00277.1"/>
    <property type="molecule type" value="Genomic_DNA"/>
</dbReference>
<evidence type="ECO:0008006" key="3">
    <source>
        <dbReference type="Google" id="ProtNLM"/>
    </source>
</evidence>
<organism evidence="1 2">
    <name type="scientific">Aphanomyces astaci</name>
    <name type="common">Crayfish plague agent</name>
    <dbReference type="NCBI Taxonomy" id="112090"/>
    <lineage>
        <taxon>Eukaryota</taxon>
        <taxon>Sar</taxon>
        <taxon>Stramenopiles</taxon>
        <taxon>Oomycota</taxon>
        <taxon>Saprolegniomycetes</taxon>
        <taxon>Saprolegniales</taxon>
        <taxon>Verrucalvaceae</taxon>
        <taxon>Aphanomyces</taxon>
    </lineage>
</organism>
<evidence type="ECO:0000313" key="1">
    <source>
        <dbReference type="EMBL" id="RHZ00277.1"/>
    </source>
</evidence>
<dbReference type="AlphaFoldDB" id="A0A418DUV0"/>
<protein>
    <recommendedName>
        <fullName evidence="3">PH domain-containing protein</fullName>
    </recommendedName>
</protein>
<proteinExistence type="predicted"/>
<gene>
    <name evidence="1" type="ORF">DYB35_011955</name>
</gene>
<evidence type="ECO:0000313" key="2">
    <source>
        <dbReference type="Proteomes" id="UP000285712"/>
    </source>
</evidence>
<name>A0A418DUV0_APHAT</name>